<name>A0A2H9ZSY7_9ASPA</name>
<feature type="signal peptide" evidence="2">
    <location>
        <begin position="1"/>
        <end position="16"/>
    </location>
</feature>
<sequence length="437" mass="50756">MFSFLSFLRLQSFASSSLLPETLTKNSRTIPISSPFRRSMGVSSLKVAWRKEPSLDAAIERDKRYRLCARVVREVFNEPGCRIPVRYLEKRRQRLRLPFRVKTFLSRYPNLFDIYSDRIKPSSSPVPFLRPSSGLLSFISRQSSIRSRLEPLALSKLCKLLMMSRHRALPASKLFAVKRDFALPDDFLVSLVPRYPDLFRLVGGGGDDASSFLELVSWREEYAKSAIQIRADEESRLTGVRIRPNFSIRLPAGFYLRREMREWTRDWLELPYISPYEDASGLHPSSPEMEKRSVAVFHELLSLSMMRRMAVPVVGKFCEEYRFSNAFGNTFTRHPGIFYVSLKGGIKTAMLREAYDENGDLVDRDPFLEMKDKFVEMMEEGHREWMESIRSKRDAVQKDMEMLARRNSELFGNEGENGDVKHDELHSGREIMDNQEN</sequence>
<reference evidence="4 5" key="1">
    <citation type="journal article" date="2017" name="Nature">
        <title>The Apostasia genome and the evolution of orchids.</title>
        <authorList>
            <person name="Zhang G.Q."/>
            <person name="Liu K.W."/>
            <person name="Li Z."/>
            <person name="Lohaus R."/>
            <person name="Hsiao Y.Y."/>
            <person name="Niu S.C."/>
            <person name="Wang J.Y."/>
            <person name="Lin Y.C."/>
            <person name="Xu Q."/>
            <person name="Chen L.J."/>
            <person name="Yoshida K."/>
            <person name="Fujiwara S."/>
            <person name="Wang Z.W."/>
            <person name="Zhang Y.Q."/>
            <person name="Mitsuda N."/>
            <person name="Wang M."/>
            <person name="Liu G.H."/>
            <person name="Pecoraro L."/>
            <person name="Huang H.X."/>
            <person name="Xiao X.J."/>
            <person name="Lin M."/>
            <person name="Wu X.Y."/>
            <person name="Wu W.L."/>
            <person name="Chen Y.Y."/>
            <person name="Chang S.B."/>
            <person name="Sakamoto S."/>
            <person name="Ohme-Takagi M."/>
            <person name="Yagi M."/>
            <person name="Zeng S.J."/>
            <person name="Shen C.Y."/>
            <person name="Yeh C.M."/>
            <person name="Luo Y.B."/>
            <person name="Tsai W.C."/>
            <person name="Van de Peer Y."/>
            <person name="Liu Z.J."/>
        </authorList>
    </citation>
    <scope>NUCLEOTIDE SEQUENCE [LARGE SCALE GENOMIC DNA]</scope>
    <source>
        <strain evidence="5">cv. Shenzhen</strain>
        <tissue evidence="4">Stem</tissue>
    </source>
</reference>
<dbReference type="EMBL" id="KZ454165">
    <property type="protein sequence ID" value="PKA46406.1"/>
    <property type="molecule type" value="Genomic_DNA"/>
</dbReference>
<feature type="domain" description="PORR" evidence="3">
    <location>
        <begin position="51"/>
        <end position="382"/>
    </location>
</feature>
<organism evidence="4 5">
    <name type="scientific">Apostasia shenzhenica</name>
    <dbReference type="NCBI Taxonomy" id="1088818"/>
    <lineage>
        <taxon>Eukaryota</taxon>
        <taxon>Viridiplantae</taxon>
        <taxon>Streptophyta</taxon>
        <taxon>Embryophyta</taxon>
        <taxon>Tracheophyta</taxon>
        <taxon>Spermatophyta</taxon>
        <taxon>Magnoliopsida</taxon>
        <taxon>Liliopsida</taxon>
        <taxon>Asparagales</taxon>
        <taxon>Orchidaceae</taxon>
        <taxon>Apostasioideae</taxon>
        <taxon>Apostasia</taxon>
    </lineage>
</organism>
<feature type="region of interest" description="Disordered" evidence="1">
    <location>
        <begin position="407"/>
        <end position="437"/>
    </location>
</feature>
<dbReference type="Proteomes" id="UP000236161">
    <property type="component" value="Unassembled WGS sequence"/>
</dbReference>
<feature type="chain" id="PRO_5014166549" description="PORR domain-containing protein" evidence="2">
    <location>
        <begin position="17"/>
        <end position="437"/>
    </location>
</feature>
<keyword evidence="2" id="KW-0732">Signal</keyword>
<dbReference type="PANTHER" id="PTHR31476">
    <property type="entry name" value="PROTEIN WHAT'S THIS FACTOR 1 HOMOLOG, CHLOROPLASTIC"/>
    <property type="match status" value="1"/>
</dbReference>
<dbReference type="PANTHER" id="PTHR31476:SF3">
    <property type="entry name" value="UBIQUITIN CARBOXYL-TERMINAL HYDROLASE FAMILY PROTEIN"/>
    <property type="match status" value="1"/>
</dbReference>
<evidence type="ECO:0000313" key="4">
    <source>
        <dbReference type="EMBL" id="PKA46406.1"/>
    </source>
</evidence>
<dbReference type="OrthoDB" id="1898154at2759"/>
<proteinExistence type="predicted"/>
<evidence type="ECO:0000256" key="1">
    <source>
        <dbReference type="SAM" id="MobiDB-lite"/>
    </source>
</evidence>
<feature type="compositionally biased region" description="Basic and acidic residues" evidence="1">
    <location>
        <begin position="418"/>
        <end position="437"/>
    </location>
</feature>
<evidence type="ECO:0000259" key="3">
    <source>
        <dbReference type="Pfam" id="PF11955"/>
    </source>
</evidence>
<dbReference type="InterPro" id="IPR045040">
    <property type="entry name" value="PORR_fam"/>
</dbReference>
<keyword evidence="5" id="KW-1185">Reference proteome</keyword>
<dbReference type="Pfam" id="PF11955">
    <property type="entry name" value="PORR"/>
    <property type="match status" value="1"/>
</dbReference>
<evidence type="ECO:0000256" key="2">
    <source>
        <dbReference type="SAM" id="SignalP"/>
    </source>
</evidence>
<dbReference type="AlphaFoldDB" id="A0A2H9ZSY7"/>
<dbReference type="InterPro" id="IPR021099">
    <property type="entry name" value="PORR_domain"/>
</dbReference>
<protein>
    <recommendedName>
        <fullName evidence="3">PORR domain-containing protein</fullName>
    </recommendedName>
</protein>
<evidence type="ECO:0000313" key="5">
    <source>
        <dbReference type="Proteomes" id="UP000236161"/>
    </source>
</evidence>
<gene>
    <name evidence="4" type="ORF">AXF42_Ash020297</name>
</gene>
<dbReference type="GO" id="GO:0003723">
    <property type="term" value="F:RNA binding"/>
    <property type="evidence" value="ECO:0007669"/>
    <property type="project" value="InterPro"/>
</dbReference>
<dbReference type="STRING" id="1088818.A0A2H9ZSY7"/>
<accession>A0A2H9ZSY7</accession>